<evidence type="ECO:0000313" key="3">
    <source>
        <dbReference type="Proteomes" id="UP001178507"/>
    </source>
</evidence>
<gene>
    <name evidence="2" type="ORF">EVOR1521_LOCUS10694</name>
</gene>
<keyword evidence="1" id="KW-0812">Transmembrane</keyword>
<dbReference type="InterPro" id="IPR014710">
    <property type="entry name" value="RmlC-like_jellyroll"/>
</dbReference>
<dbReference type="Gene3D" id="1.10.287.70">
    <property type="match status" value="1"/>
</dbReference>
<protein>
    <recommendedName>
        <fullName evidence="4">Cyclic nucleotide-binding domain-containing protein</fullName>
    </recommendedName>
</protein>
<keyword evidence="1" id="KW-0472">Membrane</keyword>
<reference evidence="2" key="1">
    <citation type="submission" date="2023-08" db="EMBL/GenBank/DDBJ databases">
        <authorList>
            <person name="Chen Y."/>
            <person name="Shah S."/>
            <person name="Dougan E. K."/>
            <person name="Thang M."/>
            <person name="Chan C."/>
        </authorList>
    </citation>
    <scope>NUCLEOTIDE SEQUENCE</scope>
</reference>
<evidence type="ECO:0000256" key="1">
    <source>
        <dbReference type="SAM" id="Phobius"/>
    </source>
</evidence>
<dbReference type="SUPFAM" id="SSF81324">
    <property type="entry name" value="Voltage-gated potassium channels"/>
    <property type="match status" value="1"/>
</dbReference>
<feature type="transmembrane region" description="Helical" evidence="1">
    <location>
        <begin position="59"/>
        <end position="85"/>
    </location>
</feature>
<dbReference type="EMBL" id="CAUJNA010001034">
    <property type="protein sequence ID" value="CAJ1383604.1"/>
    <property type="molecule type" value="Genomic_DNA"/>
</dbReference>
<feature type="transmembrane region" description="Helical" evidence="1">
    <location>
        <begin position="140"/>
        <end position="159"/>
    </location>
</feature>
<dbReference type="AlphaFoldDB" id="A0AA36I9T9"/>
<organism evidence="2 3">
    <name type="scientific">Effrenium voratum</name>
    <dbReference type="NCBI Taxonomy" id="2562239"/>
    <lineage>
        <taxon>Eukaryota</taxon>
        <taxon>Sar</taxon>
        <taxon>Alveolata</taxon>
        <taxon>Dinophyceae</taxon>
        <taxon>Suessiales</taxon>
        <taxon>Symbiodiniaceae</taxon>
        <taxon>Effrenium</taxon>
    </lineage>
</organism>
<comment type="caution">
    <text evidence="2">The sequence shown here is derived from an EMBL/GenBank/DDBJ whole genome shotgun (WGS) entry which is preliminary data.</text>
</comment>
<dbReference type="PANTHER" id="PTHR47823:SF9">
    <property type="entry name" value="CHROMOSOME UNDETERMINED SCAFFOLD_10, WHOLE GENOME SHOTGUN SEQUENCE"/>
    <property type="match status" value="1"/>
</dbReference>
<dbReference type="Gene3D" id="2.60.120.10">
    <property type="entry name" value="Jelly Rolls"/>
    <property type="match status" value="1"/>
</dbReference>
<dbReference type="Proteomes" id="UP001178507">
    <property type="component" value="Unassembled WGS sequence"/>
</dbReference>
<dbReference type="PANTHER" id="PTHR47823">
    <property type="entry name" value="ION_TRANS DOMAIN-CONTAINING PROTEIN"/>
    <property type="match status" value="1"/>
</dbReference>
<keyword evidence="1" id="KW-1133">Transmembrane helix</keyword>
<dbReference type="InterPro" id="IPR018490">
    <property type="entry name" value="cNMP-bd_dom_sf"/>
</dbReference>
<evidence type="ECO:0000313" key="2">
    <source>
        <dbReference type="EMBL" id="CAJ1383604.1"/>
    </source>
</evidence>
<keyword evidence="3" id="KW-1185">Reference proteome</keyword>
<accession>A0AA36I9T9</accession>
<sequence length="487" mass="56698">MFIFVMEDTAWMRYVGFLRAVRLFRLLRVLRIAKVKARIAVLAQLLHILQTQRITDRGFLILNIVKSLMVITVINHFTACCWYAIATLMEDDNNWVNVHFKDQQRPDDLLYLYTTAYHWSITQLTPASMEIYPYSSRERIFNIAVILFGLCVFSSFISSMAQQLHALQQLSREHRHRMSILRRFISEHHMSVALATTIVEFVRQKRGPQLQRPLKIDDIDMFSNFPTVLIHKIRSETYHSAIGKHSLYQYIYEEERDIFGKICNTCICEKIVDKGHEVFAAGDEGYGMYFICHGKLGYIYGMDDDVFDPTDSQEWMRMADGADAGHRQCCFLMTGRVVCEVAMWLLWNHRGRLFGDSVVTDLLFVQVEPFREVITNSSMLKDIRLYARLYALRALRTGKEGQILDDVWHEDETIEEISRLALHGGLEAAVTTLAANRATPARILKAWRQQAQAGRLRRTLYRPARQRLCEWLRCCFNSDPGESRELD</sequence>
<name>A0AA36I9T9_9DINO</name>
<proteinExistence type="predicted"/>
<dbReference type="SUPFAM" id="SSF51206">
    <property type="entry name" value="cAMP-binding domain-like"/>
    <property type="match status" value="1"/>
</dbReference>
<evidence type="ECO:0008006" key="4">
    <source>
        <dbReference type="Google" id="ProtNLM"/>
    </source>
</evidence>